<dbReference type="Gene3D" id="3.20.80.10">
    <property type="entry name" value="Regulatory factor, effector binding domain"/>
    <property type="match status" value="1"/>
</dbReference>
<dbReference type="SMART" id="SM00422">
    <property type="entry name" value="HTH_MERR"/>
    <property type="match status" value="1"/>
</dbReference>
<keyword evidence="4" id="KW-1185">Reference proteome</keyword>
<evidence type="ECO:0000259" key="2">
    <source>
        <dbReference type="PROSITE" id="PS50937"/>
    </source>
</evidence>
<keyword evidence="1" id="KW-0238">DNA-binding</keyword>
<evidence type="ECO:0000313" key="3">
    <source>
        <dbReference type="EMBL" id="UEL46910.1"/>
    </source>
</evidence>
<dbReference type="InterPro" id="IPR047057">
    <property type="entry name" value="MerR_fam"/>
</dbReference>
<dbReference type="AlphaFoldDB" id="A0AAX2ZEU7"/>
<sequence length="280" mass="32450">MNNEYKCEIKEEERVYKIGVFSKMNHVTIKTLRHYDTIGLLKPSHIDESNGYRYYTSNQLPILHQILALREAGFSLDEIKQVQDGVSEKQLLKRKRSEIMKRIAEETLKLSKVESYLSSSSINVQYPVIIKELPEAIVASMRTIMPSYDSLFSLVPPMGAEMERLGCECAVPEYCFNIYHDGEYKEKDIDVEVCEAVTELKEDSEMIKFKLITKVDMAACVLHKGNYKDFPKAYSAVIRFIEENGYEIIDSPRESYIDGVWNKDSVKDWLTEIQFPVRKI</sequence>
<dbReference type="PANTHER" id="PTHR30204">
    <property type="entry name" value="REDOX-CYCLING DRUG-SENSING TRANSCRIPTIONAL ACTIVATOR SOXR"/>
    <property type="match status" value="1"/>
</dbReference>
<reference evidence="3 4" key="1">
    <citation type="journal article" date="2023" name="Int. J. Syst. Evol. Microbiol.">
        <title>Terrisporobacter hibernicus sp. nov., isolated from bovine faeces in Northern Ireland.</title>
        <authorList>
            <person name="Mitchell M."/>
            <person name="Nguyen S.V."/>
            <person name="Connor M."/>
            <person name="Fairley D.J."/>
            <person name="Donoghue O."/>
            <person name="Marshall H."/>
            <person name="Koolman L."/>
            <person name="McMullan G."/>
            <person name="Schaffer K.E."/>
            <person name="McGrath J.W."/>
            <person name="Fanning S."/>
        </authorList>
    </citation>
    <scope>NUCLEOTIDE SEQUENCE [LARGE SCALE GENOMIC DNA]</scope>
    <source>
        <strain evidence="3 4">MCA3</strain>
    </source>
</reference>
<dbReference type="InterPro" id="IPR010499">
    <property type="entry name" value="AraC_E-bd"/>
</dbReference>
<dbReference type="InterPro" id="IPR000551">
    <property type="entry name" value="MerR-type_HTH_dom"/>
</dbReference>
<dbReference type="InterPro" id="IPR029442">
    <property type="entry name" value="GyrI-like"/>
</dbReference>
<feature type="domain" description="HTH merR-type" evidence="2">
    <location>
        <begin position="15"/>
        <end position="85"/>
    </location>
</feature>
<dbReference type="InterPro" id="IPR009061">
    <property type="entry name" value="DNA-bd_dom_put_sf"/>
</dbReference>
<dbReference type="Proteomes" id="UP001198983">
    <property type="component" value="Chromosome"/>
</dbReference>
<evidence type="ECO:0000256" key="1">
    <source>
        <dbReference type="ARBA" id="ARBA00023125"/>
    </source>
</evidence>
<name>A0AAX2ZEU7_9FIRM</name>
<dbReference type="SMART" id="SM00871">
    <property type="entry name" value="AraC_E_bind"/>
    <property type="match status" value="1"/>
</dbReference>
<proteinExistence type="predicted"/>
<dbReference type="SUPFAM" id="SSF46955">
    <property type="entry name" value="Putative DNA-binding domain"/>
    <property type="match status" value="1"/>
</dbReference>
<dbReference type="PROSITE" id="PS50937">
    <property type="entry name" value="HTH_MERR_2"/>
    <property type="match status" value="1"/>
</dbReference>
<dbReference type="Pfam" id="PF06445">
    <property type="entry name" value="GyrI-like"/>
    <property type="match status" value="1"/>
</dbReference>
<dbReference type="Pfam" id="PF13411">
    <property type="entry name" value="MerR_1"/>
    <property type="match status" value="1"/>
</dbReference>
<protein>
    <submittedName>
        <fullName evidence="3">MerR family transcriptional regulator</fullName>
    </submittedName>
</protein>
<dbReference type="Gene3D" id="1.10.1660.10">
    <property type="match status" value="1"/>
</dbReference>
<dbReference type="EMBL" id="CP081135">
    <property type="protein sequence ID" value="UEL46910.1"/>
    <property type="molecule type" value="Genomic_DNA"/>
</dbReference>
<evidence type="ECO:0000313" key="4">
    <source>
        <dbReference type="Proteomes" id="UP001198983"/>
    </source>
</evidence>
<dbReference type="GO" id="GO:0003700">
    <property type="term" value="F:DNA-binding transcription factor activity"/>
    <property type="evidence" value="ECO:0007669"/>
    <property type="project" value="InterPro"/>
</dbReference>
<dbReference type="GO" id="GO:0003677">
    <property type="term" value="F:DNA binding"/>
    <property type="evidence" value="ECO:0007669"/>
    <property type="project" value="UniProtKB-KW"/>
</dbReference>
<dbReference type="CDD" id="cd01107">
    <property type="entry name" value="HTH_BmrR"/>
    <property type="match status" value="1"/>
</dbReference>
<dbReference type="SUPFAM" id="SSF55136">
    <property type="entry name" value="Probable bacterial effector-binding domain"/>
    <property type="match status" value="1"/>
</dbReference>
<dbReference type="KEGG" id="tem:JW646_14895"/>
<dbReference type="PANTHER" id="PTHR30204:SF97">
    <property type="entry name" value="MERR FAMILY REGULATORY PROTEIN"/>
    <property type="match status" value="1"/>
</dbReference>
<gene>
    <name evidence="3" type="ORF">JW646_14895</name>
</gene>
<accession>A0AAX2ZEU7</accession>
<dbReference type="InterPro" id="IPR011256">
    <property type="entry name" value="Reg_factor_effector_dom_sf"/>
</dbReference>
<organism evidence="3 4">
    <name type="scientific">Terrisporobacter hibernicus</name>
    <dbReference type="NCBI Taxonomy" id="2813371"/>
    <lineage>
        <taxon>Bacteria</taxon>
        <taxon>Bacillati</taxon>
        <taxon>Bacillota</taxon>
        <taxon>Clostridia</taxon>
        <taxon>Peptostreptococcales</taxon>
        <taxon>Peptostreptococcaceae</taxon>
        <taxon>Terrisporobacter</taxon>
    </lineage>
</organism>
<dbReference type="RefSeq" id="WP_148556320.1">
    <property type="nucleotide sequence ID" value="NZ_CP081135.1"/>
</dbReference>